<keyword evidence="4" id="KW-1185">Reference proteome</keyword>
<feature type="transmembrane region" description="Helical" evidence="2">
    <location>
        <begin position="6"/>
        <end position="24"/>
    </location>
</feature>
<sequence>MDSDNLVIGLIVMLAAFMCIAVGYDIGKRESKSEIAELKIELEDAKAQIKLLEENQVIVYYADSYGGNP</sequence>
<keyword evidence="2" id="KW-1133">Transmembrane helix</keyword>
<gene>
    <name evidence="3" type="ORF">SAMN05660328_11527</name>
</gene>
<reference evidence="4" key="1">
    <citation type="submission" date="2016-10" db="EMBL/GenBank/DDBJ databases">
        <authorList>
            <person name="Varghese N."/>
            <person name="Submissions S."/>
        </authorList>
    </citation>
    <scope>NUCLEOTIDE SEQUENCE [LARGE SCALE GENOMIC DNA]</scope>
    <source>
        <strain evidence="4">LMG 15572</strain>
    </source>
</reference>
<name>A0A1I7JLW8_9STRE</name>
<dbReference type="EMBL" id="FPBN01000015">
    <property type="protein sequence ID" value="SFU86175.1"/>
    <property type="molecule type" value="Genomic_DNA"/>
</dbReference>
<dbReference type="AlphaFoldDB" id="A0A1I7JLW8"/>
<feature type="coiled-coil region" evidence="1">
    <location>
        <begin position="28"/>
        <end position="55"/>
    </location>
</feature>
<evidence type="ECO:0000313" key="4">
    <source>
        <dbReference type="Proteomes" id="UP000183629"/>
    </source>
</evidence>
<proteinExistence type="predicted"/>
<evidence type="ECO:0000256" key="2">
    <source>
        <dbReference type="SAM" id="Phobius"/>
    </source>
</evidence>
<accession>A0A1I7JLW8</accession>
<evidence type="ECO:0000256" key="1">
    <source>
        <dbReference type="SAM" id="Coils"/>
    </source>
</evidence>
<dbReference type="RefSeq" id="WP_074658866.1">
    <property type="nucleotide sequence ID" value="NZ_FOLZ01000010.1"/>
</dbReference>
<keyword evidence="1" id="KW-0175">Coiled coil</keyword>
<organism evidence="3 4">
    <name type="scientific">Streptococcus gallolyticus</name>
    <dbReference type="NCBI Taxonomy" id="315405"/>
    <lineage>
        <taxon>Bacteria</taxon>
        <taxon>Bacillati</taxon>
        <taxon>Bacillota</taxon>
        <taxon>Bacilli</taxon>
        <taxon>Lactobacillales</taxon>
        <taxon>Streptococcaceae</taxon>
        <taxon>Streptococcus</taxon>
    </lineage>
</organism>
<keyword evidence="2" id="KW-0812">Transmembrane</keyword>
<protein>
    <submittedName>
        <fullName evidence="3">Uncharacterized protein</fullName>
    </submittedName>
</protein>
<keyword evidence="2" id="KW-0472">Membrane</keyword>
<evidence type="ECO:0000313" key="3">
    <source>
        <dbReference type="EMBL" id="SFU86175.1"/>
    </source>
</evidence>
<dbReference type="Proteomes" id="UP000183629">
    <property type="component" value="Unassembled WGS sequence"/>
</dbReference>